<comment type="caution">
    <text evidence="1">The sequence shown here is derived from an EMBL/GenBank/DDBJ whole genome shotgun (WGS) entry which is preliminary data.</text>
</comment>
<evidence type="ECO:0000313" key="2">
    <source>
        <dbReference type="Proteomes" id="UP000479710"/>
    </source>
</evidence>
<evidence type="ECO:0000313" key="1">
    <source>
        <dbReference type="EMBL" id="KAF0935148.1"/>
    </source>
</evidence>
<protein>
    <submittedName>
        <fullName evidence="1">Uncharacterized protein</fullName>
    </submittedName>
</protein>
<organism evidence="1 2">
    <name type="scientific">Oryza meyeriana var. granulata</name>
    <dbReference type="NCBI Taxonomy" id="110450"/>
    <lineage>
        <taxon>Eukaryota</taxon>
        <taxon>Viridiplantae</taxon>
        <taxon>Streptophyta</taxon>
        <taxon>Embryophyta</taxon>
        <taxon>Tracheophyta</taxon>
        <taxon>Spermatophyta</taxon>
        <taxon>Magnoliopsida</taxon>
        <taxon>Liliopsida</taxon>
        <taxon>Poales</taxon>
        <taxon>Poaceae</taxon>
        <taxon>BOP clade</taxon>
        <taxon>Oryzoideae</taxon>
        <taxon>Oryzeae</taxon>
        <taxon>Oryzinae</taxon>
        <taxon>Oryza</taxon>
        <taxon>Oryza meyeriana</taxon>
    </lineage>
</organism>
<reference evidence="1 2" key="1">
    <citation type="submission" date="2019-11" db="EMBL/GenBank/DDBJ databases">
        <title>Whole genome sequence of Oryza granulata.</title>
        <authorList>
            <person name="Li W."/>
        </authorList>
    </citation>
    <scope>NUCLEOTIDE SEQUENCE [LARGE SCALE GENOMIC DNA]</scope>
    <source>
        <strain evidence="2">cv. Menghai</strain>
        <tissue evidence="1">Leaf</tissue>
    </source>
</reference>
<keyword evidence="2" id="KW-1185">Reference proteome</keyword>
<accession>A0A6G1FDW8</accession>
<dbReference type="AlphaFoldDB" id="A0A6G1FDW8"/>
<gene>
    <name evidence="1" type="ORF">E2562_030431</name>
</gene>
<dbReference type="EMBL" id="SPHZ02000001">
    <property type="protein sequence ID" value="KAF0935148.1"/>
    <property type="molecule type" value="Genomic_DNA"/>
</dbReference>
<dbReference type="Proteomes" id="UP000479710">
    <property type="component" value="Unassembled WGS sequence"/>
</dbReference>
<sequence length="86" mass="9232">MATHAGPLHGYSKGDHHGGHLQDEIFPCFFSLLASSLAQEAEARATDPPGLHPTVAAMAHATLRLHYALAQPMPLLELPPSKARCR</sequence>
<proteinExistence type="predicted"/>
<name>A0A6G1FDW8_9ORYZ</name>